<dbReference type="PANTHER" id="PTHR43284">
    <property type="entry name" value="ASPARAGINE SYNTHETASE (GLUTAMINE-HYDROLYZING)"/>
    <property type="match status" value="1"/>
</dbReference>
<feature type="domain" description="Glutamine amidotransferase type-2" evidence="9">
    <location>
        <begin position="1"/>
        <end position="191"/>
    </location>
</feature>
<dbReference type="RefSeq" id="WP_062762371.1">
    <property type="nucleotide sequence ID" value="NZ_CP121042.1"/>
</dbReference>
<dbReference type="GO" id="GO:0004066">
    <property type="term" value="F:asparagine synthase (glutamine-hydrolyzing) activity"/>
    <property type="evidence" value="ECO:0007669"/>
    <property type="project" value="UniProtKB-EC"/>
</dbReference>
<dbReference type="InterPro" id="IPR001962">
    <property type="entry name" value="Asn_synthase"/>
</dbReference>
<evidence type="ECO:0000313" key="10">
    <source>
        <dbReference type="EMBL" id="KYO55337.1"/>
    </source>
</evidence>
<dbReference type="InterPro" id="IPR033738">
    <property type="entry name" value="AsnB_N"/>
</dbReference>
<dbReference type="InterPro" id="IPR006426">
    <property type="entry name" value="Asn_synth_AEB"/>
</dbReference>
<reference evidence="10 11" key="1">
    <citation type="submission" date="2015-12" db="EMBL/GenBank/DDBJ databases">
        <title>Genome sequence of Tistrella mobilis MCCC 1A02139.</title>
        <authorList>
            <person name="Lu L."/>
            <person name="Lai Q."/>
            <person name="Shao Z."/>
            <person name="Qian P."/>
        </authorList>
    </citation>
    <scope>NUCLEOTIDE SEQUENCE [LARGE SCALE GENOMIC DNA]</scope>
    <source>
        <strain evidence="10 11">MCCC 1A02139</strain>
    </source>
</reference>
<keyword evidence="6" id="KW-0315">Glutamine amidotransferase</keyword>
<dbReference type="InterPro" id="IPR014729">
    <property type="entry name" value="Rossmann-like_a/b/a_fold"/>
</dbReference>
<dbReference type="GO" id="GO:0006529">
    <property type="term" value="P:asparagine biosynthetic process"/>
    <property type="evidence" value="ECO:0007669"/>
    <property type="project" value="InterPro"/>
</dbReference>
<proteinExistence type="inferred from homology"/>
<dbReference type="EMBL" id="LPZR01000067">
    <property type="protein sequence ID" value="KYO55337.1"/>
    <property type="molecule type" value="Genomic_DNA"/>
</dbReference>
<evidence type="ECO:0000256" key="5">
    <source>
        <dbReference type="ARBA" id="ARBA00022840"/>
    </source>
</evidence>
<dbReference type="PANTHER" id="PTHR43284:SF1">
    <property type="entry name" value="ASPARAGINE SYNTHETASE"/>
    <property type="match status" value="1"/>
</dbReference>
<dbReference type="Gene3D" id="3.60.20.10">
    <property type="entry name" value="Glutamine Phosphoribosylpyrophosphate, subunit 1, domain 1"/>
    <property type="match status" value="1"/>
</dbReference>
<evidence type="ECO:0000259" key="9">
    <source>
        <dbReference type="PROSITE" id="PS51278"/>
    </source>
</evidence>
<dbReference type="Pfam" id="PF00733">
    <property type="entry name" value="Asn_synthase"/>
    <property type="match status" value="1"/>
</dbReference>
<evidence type="ECO:0000256" key="6">
    <source>
        <dbReference type="ARBA" id="ARBA00022962"/>
    </source>
</evidence>
<evidence type="ECO:0000256" key="8">
    <source>
        <dbReference type="PIRSR" id="PIRSR001589-2"/>
    </source>
</evidence>
<feature type="binding site" evidence="8">
    <location>
        <position position="78"/>
    </location>
    <ligand>
        <name>L-glutamine</name>
        <dbReference type="ChEBI" id="CHEBI:58359"/>
    </ligand>
</feature>
<dbReference type="SUPFAM" id="SSF52402">
    <property type="entry name" value="Adenine nucleotide alpha hydrolases-like"/>
    <property type="match status" value="1"/>
</dbReference>
<dbReference type="GO" id="GO:0005524">
    <property type="term" value="F:ATP binding"/>
    <property type="evidence" value="ECO:0007669"/>
    <property type="project" value="UniProtKB-KW"/>
</dbReference>
<comment type="caution">
    <text evidence="10">The sequence shown here is derived from an EMBL/GenBank/DDBJ whole genome shotgun (WGS) entry which is preliminary data.</text>
</comment>
<dbReference type="InterPro" id="IPR051786">
    <property type="entry name" value="ASN_synthetase/amidase"/>
</dbReference>
<evidence type="ECO:0000256" key="2">
    <source>
        <dbReference type="ARBA" id="ARBA00005752"/>
    </source>
</evidence>
<accession>A0A162LKB8</accession>
<keyword evidence="5 8" id="KW-0067">ATP-binding</keyword>
<dbReference type="GO" id="GO:0005829">
    <property type="term" value="C:cytosol"/>
    <property type="evidence" value="ECO:0007669"/>
    <property type="project" value="TreeGrafter"/>
</dbReference>
<evidence type="ECO:0000256" key="3">
    <source>
        <dbReference type="ARBA" id="ARBA00012737"/>
    </source>
</evidence>
<comment type="catalytic activity">
    <reaction evidence="7">
        <text>L-aspartate + L-glutamine + ATP + H2O = L-asparagine + L-glutamate + AMP + diphosphate + H(+)</text>
        <dbReference type="Rhea" id="RHEA:12228"/>
        <dbReference type="ChEBI" id="CHEBI:15377"/>
        <dbReference type="ChEBI" id="CHEBI:15378"/>
        <dbReference type="ChEBI" id="CHEBI:29985"/>
        <dbReference type="ChEBI" id="CHEBI:29991"/>
        <dbReference type="ChEBI" id="CHEBI:30616"/>
        <dbReference type="ChEBI" id="CHEBI:33019"/>
        <dbReference type="ChEBI" id="CHEBI:58048"/>
        <dbReference type="ChEBI" id="CHEBI:58359"/>
        <dbReference type="ChEBI" id="CHEBI:456215"/>
        <dbReference type="EC" id="6.3.5.4"/>
    </reaction>
</comment>
<protein>
    <recommendedName>
        <fullName evidence="3">asparagine synthase (glutamine-hydrolyzing)</fullName>
        <ecNumber evidence="3">6.3.5.4</ecNumber>
    </recommendedName>
</protein>
<dbReference type="SUPFAM" id="SSF56235">
    <property type="entry name" value="N-terminal nucleophile aminohydrolases (Ntn hydrolases)"/>
    <property type="match status" value="1"/>
</dbReference>
<dbReference type="Proteomes" id="UP000075787">
    <property type="component" value="Unassembled WGS sequence"/>
</dbReference>
<comment type="similarity">
    <text evidence="2">Belongs to the asparagine synthetase family.</text>
</comment>
<evidence type="ECO:0000313" key="11">
    <source>
        <dbReference type="Proteomes" id="UP000075787"/>
    </source>
</evidence>
<evidence type="ECO:0000256" key="1">
    <source>
        <dbReference type="ARBA" id="ARBA00005187"/>
    </source>
</evidence>
<dbReference type="EC" id="6.3.5.4" evidence="3"/>
<keyword evidence="4 8" id="KW-0547">Nucleotide-binding</keyword>
<name>A0A162LKB8_9PROT</name>
<evidence type="ECO:0000256" key="4">
    <source>
        <dbReference type="ARBA" id="ARBA00022741"/>
    </source>
</evidence>
<dbReference type="InterPro" id="IPR017932">
    <property type="entry name" value="GATase_2_dom"/>
</dbReference>
<dbReference type="AlphaFoldDB" id="A0A162LKB8"/>
<dbReference type="CDD" id="cd00712">
    <property type="entry name" value="AsnB"/>
    <property type="match status" value="1"/>
</dbReference>
<dbReference type="PIRSF" id="PIRSF001589">
    <property type="entry name" value="Asn_synthetase_glu-h"/>
    <property type="match status" value="1"/>
</dbReference>
<dbReference type="GeneID" id="97239111"/>
<organism evidence="10 11">
    <name type="scientific">Tistrella mobilis</name>
    <dbReference type="NCBI Taxonomy" id="171437"/>
    <lineage>
        <taxon>Bacteria</taxon>
        <taxon>Pseudomonadati</taxon>
        <taxon>Pseudomonadota</taxon>
        <taxon>Alphaproteobacteria</taxon>
        <taxon>Geminicoccales</taxon>
        <taxon>Geminicoccaceae</taxon>
        <taxon>Tistrella</taxon>
    </lineage>
</organism>
<dbReference type="Pfam" id="PF13537">
    <property type="entry name" value="GATase_7"/>
    <property type="match status" value="1"/>
</dbReference>
<comment type="pathway">
    <text evidence="1">Amino-acid biosynthesis; L-asparagine biosynthesis; L-asparagine from L-aspartate (L-Gln route): step 1/1.</text>
</comment>
<dbReference type="Gene3D" id="3.40.50.620">
    <property type="entry name" value="HUPs"/>
    <property type="match status" value="2"/>
</dbReference>
<dbReference type="PROSITE" id="PS51278">
    <property type="entry name" value="GATASE_TYPE_2"/>
    <property type="match status" value="1"/>
</dbReference>
<sequence length="626" mass="68746">MQAALAVYGPDRSGLWDDGDVALGCRLKRLLPEDRLDRQPATSADGRFVLVADVRLDNRPELAAELGISAGRLAAMADSALLLAAWEAWGEAGINRLYGDFAFAVWDGRARRLSLVRDFPGMRPLFLHQGRGWIGFASMAKGLHALPDVPVAADLETLCHYLLVMPRAGTNSFFTGIQRVEPGHITVVEADGAVRSTPWWRPPGKLPEPADPRELVETFRATFDRAVADRLRAVGPAASTLSAGLDSSAVTATAAELLAPSGRRLTAYTHVPLPGVPLEQNPARFGDEGPLARLLASRHPNIDHVEVDAADRHIGDDLDRRFYYAEAPALNLCNTLWISEITRQAAMRGQTVLLVGTAGNKTISADGLERLNALLYRGRLIAWAREAVALMRAGDIGIKGLGFWSLRPLITGALEERLSSLFGRRNLSLRDYSPLRPDRLERFLEDRPPEARGDNRVVGRNALDRVHQTLLVFPQQEAVTLSRKGMLASHGVDHRDPTADRRLIELSLALPDSLLLRNGQKKWLYHQVFADRVPPEIRLNRRKGLTGADWAERLLRAQAGLQGELDRGAACANARDLLDLDVLTTLPASLPDPATARGPVMHTYRLRMLRGLSAAHFLRRVDGGNL</sequence>
<evidence type="ECO:0000256" key="7">
    <source>
        <dbReference type="ARBA" id="ARBA00048741"/>
    </source>
</evidence>
<gene>
    <name evidence="10" type="ORF">AUP44_23895</name>
</gene>
<dbReference type="InterPro" id="IPR029055">
    <property type="entry name" value="Ntn_hydrolases_N"/>
</dbReference>